<dbReference type="Proteomes" id="UP000612746">
    <property type="component" value="Unassembled WGS sequence"/>
</dbReference>
<dbReference type="AlphaFoldDB" id="A0A8H7UIC6"/>
<accession>A0A8H7UIC6</accession>
<evidence type="ECO:0000256" key="2">
    <source>
        <dbReference type="ARBA" id="ARBA00022771"/>
    </source>
</evidence>
<dbReference type="PROSITE" id="PS51036">
    <property type="entry name" value="ZF_A20"/>
    <property type="match status" value="1"/>
</dbReference>
<dbReference type="Gene3D" id="1.20.5.4770">
    <property type="match status" value="1"/>
</dbReference>
<dbReference type="GO" id="GO:0008270">
    <property type="term" value="F:zinc ion binding"/>
    <property type="evidence" value="ECO:0007669"/>
    <property type="project" value="UniProtKB-KW"/>
</dbReference>
<keyword evidence="3" id="KW-0862">Zinc</keyword>
<dbReference type="SUPFAM" id="SSF118310">
    <property type="entry name" value="AN1-like Zinc finger"/>
    <property type="match status" value="1"/>
</dbReference>
<evidence type="ECO:0000256" key="5">
    <source>
        <dbReference type="SAM" id="MobiDB-lite"/>
    </source>
</evidence>
<dbReference type="OrthoDB" id="428577at2759"/>
<evidence type="ECO:0000313" key="8">
    <source>
        <dbReference type="EMBL" id="KAG2186966.1"/>
    </source>
</evidence>
<evidence type="ECO:0000256" key="3">
    <source>
        <dbReference type="ARBA" id="ARBA00022833"/>
    </source>
</evidence>
<evidence type="ECO:0000259" key="6">
    <source>
        <dbReference type="PROSITE" id="PS51036"/>
    </source>
</evidence>
<reference evidence="8" key="1">
    <citation type="submission" date="2020-12" db="EMBL/GenBank/DDBJ databases">
        <title>Metabolic potential, ecology and presence of endohyphal bacteria is reflected in genomic diversity of Mucoromycotina.</title>
        <authorList>
            <person name="Muszewska A."/>
            <person name="Okrasinska A."/>
            <person name="Steczkiewicz K."/>
            <person name="Drgas O."/>
            <person name="Orlowska M."/>
            <person name="Perlinska-Lenart U."/>
            <person name="Aleksandrzak-Piekarczyk T."/>
            <person name="Szatraj K."/>
            <person name="Zielenkiewicz U."/>
            <person name="Pilsyk S."/>
            <person name="Malc E."/>
            <person name="Mieczkowski P."/>
            <person name="Kruszewska J.S."/>
            <person name="Biernat P."/>
            <person name="Pawlowska J."/>
        </authorList>
    </citation>
    <scope>NUCLEOTIDE SEQUENCE</scope>
    <source>
        <strain evidence="8">WA0000051536</strain>
    </source>
</reference>
<dbReference type="PROSITE" id="PS51039">
    <property type="entry name" value="ZF_AN1"/>
    <property type="match status" value="1"/>
</dbReference>
<comment type="caution">
    <text evidence="8">The sequence shown here is derived from an EMBL/GenBank/DDBJ whole genome shotgun (WGS) entry which is preliminary data.</text>
</comment>
<dbReference type="PANTHER" id="PTHR10634">
    <property type="entry name" value="AN1-TYPE ZINC FINGER PROTEIN"/>
    <property type="match status" value="1"/>
</dbReference>
<dbReference type="Pfam" id="PF01754">
    <property type="entry name" value="zf-A20"/>
    <property type="match status" value="1"/>
</dbReference>
<feature type="region of interest" description="Disordered" evidence="5">
    <location>
        <begin position="56"/>
        <end position="164"/>
    </location>
</feature>
<evidence type="ECO:0000313" key="9">
    <source>
        <dbReference type="Proteomes" id="UP000612746"/>
    </source>
</evidence>
<organism evidence="8 9">
    <name type="scientific">Umbelopsis vinacea</name>
    <dbReference type="NCBI Taxonomy" id="44442"/>
    <lineage>
        <taxon>Eukaryota</taxon>
        <taxon>Fungi</taxon>
        <taxon>Fungi incertae sedis</taxon>
        <taxon>Mucoromycota</taxon>
        <taxon>Mucoromycotina</taxon>
        <taxon>Umbelopsidomycetes</taxon>
        <taxon>Umbelopsidales</taxon>
        <taxon>Umbelopsidaceae</taxon>
        <taxon>Umbelopsis</taxon>
    </lineage>
</organism>
<dbReference type="InterPro" id="IPR000058">
    <property type="entry name" value="Znf_AN1"/>
</dbReference>
<dbReference type="SMART" id="SM00154">
    <property type="entry name" value="ZnF_AN1"/>
    <property type="match status" value="1"/>
</dbReference>
<feature type="compositionally biased region" description="Low complexity" evidence="5">
    <location>
        <begin position="62"/>
        <end position="81"/>
    </location>
</feature>
<keyword evidence="2 4" id="KW-0863">Zinc-finger</keyword>
<feature type="compositionally biased region" description="Low complexity" evidence="5">
    <location>
        <begin position="137"/>
        <end position="157"/>
    </location>
</feature>
<dbReference type="EMBL" id="JAEPRA010000004">
    <property type="protein sequence ID" value="KAG2186966.1"/>
    <property type="molecule type" value="Genomic_DNA"/>
</dbReference>
<keyword evidence="9" id="KW-1185">Reference proteome</keyword>
<dbReference type="InterPro" id="IPR050652">
    <property type="entry name" value="AN1_A20_ZnFinger"/>
</dbReference>
<dbReference type="SUPFAM" id="SSF57716">
    <property type="entry name" value="Glucocorticoid receptor-like (DNA-binding domain)"/>
    <property type="match status" value="1"/>
</dbReference>
<feature type="domain" description="A20-type" evidence="6">
    <location>
        <begin position="7"/>
        <end position="41"/>
    </location>
</feature>
<proteinExistence type="predicted"/>
<sequence length="240" mass="26123">MEQKDSVDQPTTCIGGCGFYGNKIYNGMCSKCFKASQAQLKKGKLLHHIVESHYENAPSPVAEPSSTTAHSPAPSAATAEEAQQEKTVDTKLSSPSILPTSPRPETIRDTPIIESSATPPPAVSSPHRPISPGLFEPQSSSAPISTASTPTSDAPPSNNEKPVQLNKGRCFSCRVKIPLAKQTVNKCRCNYTFCDSHRYPDRHDCDFDYAKLGRDLLAKNNPKLNQRPKGGRTFQRIDSL</sequence>
<dbReference type="Pfam" id="PF01428">
    <property type="entry name" value="zf-AN1"/>
    <property type="match status" value="1"/>
</dbReference>
<evidence type="ECO:0000259" key="7">
    <source>
        <dbReference type="PROSITE" id="PS51039"/>
    </source>
</evidence>
<keyword evidence="1" id="KW-0479">Metal-binding</keyword>
<feature type="compositionally biased region" description="Polar residues" evidence="5">
    <location>
        <begin position="90"/>
        <end position="99"/>
    </location>
</feature>
<dbReference type="PANTHER" id="PTHR10634:SF67">
    <property type="entry name" value="AN1-TYPE ZINC FINGER PROTEIN 3"/>
    <property type="match status" value="1"/>
</dbReference>
<evidence type="ECO:0000256" key="1">
    <source>
        <dbReference type="ARBA" id="ARBA00022723"/>
    </source>
</evidence>
<dbReference type="GO" id="GO:0003677">
    <property type="term" value="F:DNA binding"/>
    <property type="evidence" value="ECO:0007669"/>
    <property type="project" value="InterPro"/>
</dbReference>
<protein>
    <submittedName>
        <fullName evidence="8">Uncharacterized protein</fullName>
    </submittedName>
</protein>
<evidence type="ECO:0000256" key="4">
    <source>
        <dbReference type="PROSITE-ProRule" id="PRU00449"/>
    </source>
</evidence>
<dbReference type="SMART" id="SM00259">
    <property type="entry name" value="ZnF_A20"/>
    <property type="match status" value="1"/>
</dbReference>
<gene>
    <name evidence="8" type="ORF">INT44_003194</name>
</gene>
<dbReference type="InterPro" id="IPR002653">
    <property type="entry name" value="Znf_A20"/>
</dbReference>
<feature type="domain" description="AN1-type" evidence="7">
    <location>
        <begin position="164"/>
        <end position="213"/>
    </location>
</feature>
<dbReference type="Gene3D" id="4.10.1110.10">
    <property type="entry name" value="AN1-like Zinc finger"/>
    <property type="match status" value="1"/>
</dbReference>
<dbReference type="InterPro" id="IPR035896">
    <property type="entry name" value="AN1-like_Znf"/>
</dbReference>
<name>A0A8H7UIC6_9FUNG</name>